<keyword evidence="2" id="KW-1185">Reference proteome</keyword>
<dbReference type="PANTHER" id="PTHR40036">
    <property type="entry name" value="MACROCIN O-METHYLTRANSFERASE"/>
    <property type="match status" value="1"/>
</dbReference>
<dbReference type="Pfam" id="PF13578">
    <property type="entry name" value="Methyltransf_24"/>
    <property type="match status" value="1"/>
</dbReference>
<dbReference type="AlphaFoldDB" id="A0A5S4V101"/>
<dbReference type="InterPro" id="IPR029063">
    <property type="entry name" value="SAM-dependent_MTases_sf"/>
</dbReference>
<dbReference type="PANTHER" id="PTHR40036:SF1">
    <property type="entry name" value="MACROCIN O-METHYLTRANSFERASE"/>
    <property type="match status" value="1"/>
</dbReference>
<name>A0A5S4V101_9MICO</name>
<dbReference type="RefSeq" id="WP_148732327.1">
    <property type="nucleotide sequence ID" value="NZ_VSSB01000001.1"/>
</dbReference>
<evidence type="ECO:0000313" key="1">
    <source>
        <dbReference type="EMBL" id="TYL52864.1"/>
    </source>
</evidence>
<gene>
    <name evidence="1" type="ORF">FYC51_03785</name>
</gene>
<evidence type="ECO:0000313" key="2">
    <source>
        <dbReference type="Proteomes" id="UP000325243"/>
    </source>
</evidence>
<dbReference type="GO" id="GO:0032259">
    <property type="term" value="P:methylation"/>
    <property type="evidence" value="ECO:0007669"/>
    <property type="project" value="UniProtKB-KW"/>
</dbReference>
<comment type="caution">
    <text evidence="1">The sequence shown here is derived from an EMBL/GenBank/DDBJ whole genome shotgun (WGS) entry which is preliminary data.</text>
</comment>
<sequence>MNDTSAKLLDDVAALVEGGETSFGLVGDATISLPVSRWFRENAPGCSLDAFGLAAATALGLASHRYAELEVIRPANLIVAADADKELVIRHCLPFIDYVPRLLVAGYGHYQFHDQRFEAIRSSLMVPSLANGYPNTLVHLYQCMVNAARLGLQGSVVEFGTYKGGTTRFLAETVRELHQQWRVVSLDSFDGFPPRRSPLDMYDHPGAEFRDLAAVERYLESCGVDLLAGDIVLTARQVAGRPVVLAFIDTDNYSAATAALDAIQDHVVPGGAIVFDHFTGVDRFRYTLGERMAAARLLDDSRYFNLHATGVFHRQK</sequence>
<dbReference type="Proteomes" id="UP000325243">
    <property type="component" value="Unassembled WGS sequence"/>
</dbReference>
<reference evidence="1 2" key="1">
    <citation type="submission" date="2019-08" db="EMBL/GenBank/DDBJ databases">
        <authorList>
            <person name="Hu J."/>
        </authorList>
    </citation>
    <scope>NUCLEOTIDE SEQUENCE [LARGE SCALE GENOMIC DNA]</scope>
    <source>
        <strain evidence="1 2">NEAU-184</strain>
    </source>
</reference>
<dbReference type="GO" id="GO:0008168">
    <property type="term" value="F:methyltransferase activity"/>
    <property type="evidence" value="ECO:0007669"/>
    <property type="project" value="UniProtKB-KW"/>
</dbReference>
<protein>
    <submittedName>
        <fullName evidence="1">Class I SAM-dependent methyltransferase</fullName>
    </submittedName>
</protein>
<organism evidence="1 2">
    <name type="scientific">Agromyces mariniharenae</name>
    <dbReference type="NCBI Taxonomy" id="2604423"/>
    <lineage>
        <taxon>Bacteria</taxon>
        <taxon>Bacillati</taxon>
        <taxon>Actinomycetota</taxon>
        <taxon>Actinomycetes</taxon>
        <taxon>Micrococcales</taxon>
        <taxon>Microbacteriaceae</taxon>
        <taxon>Agromyces</taxon>
    </lineage>
</organism>
<dbReference type="Gene3D" id="3.40.50.150">
    <property type="entry name" value="Vaccinia Virus protein VP39"/>
    <property type="match status" value="1"/>
</dbReference>
<keyword evidence="1" id="KW-0489">Methyltransferase</keyword>
<dbReference type="SUPFAM" id="SSF53335">
    <property type="entry name" value="S-adenosyl-L-methionine-dependent methyltransferases"/>
    <property type="match status" value="1"/>
</dbReference>
<keyword evidence="1" id="KW-0808">Transferase</keyword>
<dbReference type="InterPro" id="IPR008884">
    <property type="entry name" value="TylF_MeTrfase"/>
</dbReference>
<accession>A0A5S4V101</accession>
<dbReference type="EMBL" id="VSSB01000001">
    <property type="protein sequence ID" value="TYL52864.1"/>
    <property type="molecule type" value="Genomic_DNA"/>
</dbReference>
<proteinExistence type="predicted"/>